<evidence type="ECO:0000256" key="1">
    <source>
        <dbReference type="SAM" id="MobiDB-lite"/>
    </source>
</evidence>
<organism evidence="3 4">
    <name type="scientific">Hoeflea ulvae</name>
    <dbReference type="NCBI Taxonomy" id="2983764"/>
    <lineage>
        <taxon>Bacteria</taxon>
        <taxon>Pseudomonadati</taxon>
        <taxon>Pseudomonadota</taxon>
        <taxon>Alphaproteobacteria</taxon>
        <taxon>Hyphomicrobiales</taxon>
        <taxon>Rhizobiaceae</taxon>
        <taxon>Hoeflea</taxon>
    </lineage>
</organism>
<dbReference type="InterPro" id="IPR007936">
    <property type="entry name" value="VapE-like_dom"/>
</dbReference>
<evidence type="ECO:0000313" key="3">
    <source>
        <dbReference type="EMBL" id="MCY0093254.1"/>
    </source>
</evidence>
<reference evidence="3" key="1">
    <citation type="submission" date="2022-10" db="EMBL/GenBank/DDBJ databases">
        <title>Hoeflea sp. J2-29, isolated from marine algae.</title>
        <authorList>
            <person name="Kristyanto S."/>
            <person name="Kim J.M."/>
            <person name="Jeon C.O."/>
        </authorList>
    </citation>
    <scope>NUCLEOTIDE SEQUENCE</scope>
    <source>
        <strain evidence="3">J2-29</strain>
    </source>
</reference>
<dbReference type="RefSeq" id="WP_267611224.1">
    <property type="nucleotide sequence ID" value="NZ_JAOVZQ010000001.1"/>
</dbReference>
<keyword evidence="4" id="KW-1185">Reference proteome</keyword>
<protein>
    <submittedName>
        <fullName evidence="3">Virulence-associated E family protein</fullName>
    </submittedName>
</protein>
<dbReference type="Pfam" id="PF05272">
    <property type="entry name" value="VapE-like_dom"/>
    <property type="match status" value="1"/>
</dbReference>
<name>A0ABT3YBU0_9HYPH</name>
<comment type="caution">
    <text evidence="3">The sequence shown here is derived from an EMBL/GenBank/DDBJ whole genome shotgun (WGS) entry which is preliminary data.</text>
</comment>
<accession>A0ABT3YBU0</accession>
<feature type="region of interest" description="Disordered" evidence="1">
    <location>
        <begin position="386"/>
        <end position="406"/>
    </location>
</feature>
<sequence>MADKDKMMIFFADGKQRNFGKADNRVTSWGLFQKRINKPFVTPEKRKEFNRVSKDDQDNLKSMAGWFSGAQCSGGIRSLANILPRNLVTLDLDYIEDFIPDLIRTGNFGLSEFEFSAHSSRRHTPEEPRIRVILPINRKVSQEEYTALSRILGQMVDPAMKRVDKVSFRSAQMMFYPTCSKDDEKHFFYFRNDGDILDADAILEKFEREVGDWRDLSLLPRHPDEDELRHHGEKSEDPTEKEGIIGDFCRAFTIYDVMEEIIPGTYILGDANSGHPRYTYAGSTSSNGAIVYDDGKFIFSHHGHDPGCEMNLNAFDFARLHKFGELDDGEKTGKKVTELPSFKAMTEFAGTFKAVRDARVARNYDMTAIFEDAGVEVLDTPDDYEIDLVGDGPRPKPKREKPAKIGDAADDAEALAILRDLVGDDAELPPLITRLQHAPRALPEPDEDWLSNEVEMTAKGEIISNLPNVGTIIYNDPRLRGVAAKNEFTGQLVCTRSVSTSIKAVPKIICSDNYNGSRWLDFHDTAFRALLEYPAGKGKAGYGMKVTDRDLSGGILLAAHRNSFHPIRDYLRACKAGSWEAVETLLIRYLGVEDNAYHREVAGNIMLASVSRIFNPGCKFDFAPIIGGKQGIGKSSFIKVLYGEQWFGEIACKLDDKQEIAEEIAGKWGCELPELSAFHKSDHNAAKMFLRRTRDDVRMAYDRRVSEFPRQSVFWGTTNDLKVLKDPTGNRSYWMIIVLLEKFFDLHGLAQEREALWGATLAEYDRRTGGDHSIELDLSLQSTEAKTTAVALQEASRTEEIYEQMRDRIEMWLEEPLPLKEFMAELDKPMSDFPDDDDDGLLGDQLVLRCAFRLSDAAAALGLPSTITNPQVSQQLHKALADLKGWSGKGERHYIQKVRDRWRVREDITFDELQCGYRLYEEGA</sequence>
<evidence type="ECO:0000313" key="4">
    <source>
        <dbReference type="Proteomes" id="UP001081283"/>
    </source>
</evidence>
<dbReference type="Proteomes" id="UP001081283">
    <property type="component" value="Unassembled WGS sequence"/>
</dbReference>
<feature type="domain" description="Virulence-associated protein E-like" evidence="2">
    <location>
        <begin position="574"/>
        <end position="769"/>
    </location>
</feature>
<proteinExistence type="predicted"/>
<dbReference type="EMBL" id="JAOVZQ010000001">
    <property type="protein sequence ID" value="MCY0093254.1"/>
    <property type="molecule type" value="Genomic_DNA"/>
</dbReference>
<gene>
    <name evidence="3" type="ORF">OEG82_04300</name>
</gene>
<dbReference type="PANTHER" id="PTHR34985:SF1">
    <property type="entry name" value="SLR0554 PROTEIN"/>
    <property type="match status" value="1"/>
</dbReference>
<dbReference type="PANTHER" id="PTHR34985">
    <property type="entry name" value="SLR0554 PROTEIN"/>
    <property type="match status" value="1"/>
</dbReference>
<evidence type="ECO:0000259" key="2">
    <source>
        <dbReference type="Pfam" id="PF05272"/>
    </source>
</evidence>